<protein>
    <submittedName>
        <fullName evidence="1">Uncharacterized protein</fullName>
    </submittedName>
</protein>
<name>A0A2P2QYK3_RHIMU</name>
<dbReference type="EMBL" id="GGEC01091586">
    <property type="protein sequence ID" value="MBX72070.1"/>
    <property type="molecule type" value="Transcribed_RNA"/>
</dbReference>
<proteinExistence type="predicted"/>
<sequence>MNKILALYSRWSAVFFAEHGEWDFLCHFILVQDSYNVLVVGVVVKLKK</sequence>
<organism evidence="1">
    <name type="scientific">Rhizophora mucronata</name>
    <name type="common">Asiatic mangrove</name>
    <dbReference type="NCBI Taxonomy" id="61149"/>
    <lineage>
        <taxon>Eukaryota</taxon>
        <taxon>Viridiplantae</taxon>
        <taxon>Streptophyta</taxon>
        <taxon>Embryophyta</taxon>
        <taxon>Tracheophyta</taxon>
        <taxon>Spermatophyta</taxon>
        <taxon>Magnoliopsida</taxon>
        <taxon>eudicotyledons</taxon>
        <taxon>Gunneridae</taxon>
        <taxon>Pentapetalae</taxon>
        <taxon>rosids</taxon>
        <taxon>fabids</taxon>
        <taxon>Malpighiales</taxon>
        <taxon>Rhizophoraceae</taxon>
        <taxon>Rhizophora</taxon>
    </lineage>
</organism>
<accession>A0A2P2QYK3</accession>
<dbReference type="AlphaFoldDB" id="A0A2P2QYK3"/>
<reference evidence="1" key="1">
    <citation type="submission" date="2018-02" db="EMBL/GenBank/DDBJ databases">
        <title>Rhizophora mucronata_Transcriptome.</title>
        <authorList>
            <person name="Meera S.P."/>
            <person name="Sreeshan A."/>
            <person name="Augustine A."/>
        </authorList>
    </citation>
    <scope>NUCLEOTIDE SEQUENCE</scope>
    <source>
        <tissue evidence="1">Leaf</tissue>
    </source>
</reference>
<evidence type="ECO:0000313" key="1">
    <source>
        <dbReference type="EMBL" id="MBX72070.1"/>
    </source>
</evidence>